<dbReference type="InterPro" id="IPR022357">
    <property type="entry name" value="MIP_CS"/>
</dbReference>
<feature type="region of interest" description="Disordered" evidence="24">
    <location>
        <begin position="1153"/>
        <end position="1179"/>
    </location>
</feature>
<accession>A0AA39HMS7</accession>
<evidence type="ECO:0000256" key="15">
    <source>
        <dbReference type="ARBA" id="ARBA00022833"/>
    </source>
</evidence>
<evidence type="ECO:0000259" key="26">
    <source>
        <dbReference type="PROSITE" id="PS51038"/>
    </source>
</evidence>
<dbReference type="InterPro" id="IPR055060">
    <property type="entry name" value="ACOX_C_alpha1"/>
</dbReference>
<dbReference type="GO" id="GO:0000439">
    <property type="term" value="C:transcription factor TFIIH core complex"/>
    <property type="evidence" value="ECO:0007669"/>
    <property type="project" value="InterPro"/>
</dbReference>
<feature type="transmembrane region" description="Helical" evidence="25">
    <location>
        <begin position="500"/>
        <end position="520"/>
    </location>
</feature>
<dbReference type="InterPro" id="IPR009057">
    <property type="entry name" value="Homeodomain-like_sf"/>
</dbReference>
<dbReference type="SUPFAM" id="SSF81338">
    <property type="entry name" value="Aquaporin-like"/>
    <property type="match status" value="1"/>
</dbReference>
<dbReference type="Gene3D" id="2.40.110.10">
    <property type="entry name" value="Butyryl-CoA Dehydrogenase, subunit A, domain 2"/>
    <property type="match status" value="1"/>
</dbReference>
<keyword evidence="10 25" id="KW-0812">Transmembrane</keyword>
<evidence type="ECO:0000256" key="19">
    <source>
        <dbReference type="ARBA" id="ARBA00023136"/>
    </source>
</evidence>
<feature type="domain" description="SANT" evidence="28">
    <location>
        <begin position="987"/>
        <end position="1039"/>
    </location>
</feature>
<keyword evidence="11" id="KW-0479">Metal-binding</keyword>
<keyword evidence="9" id="KW-0285">Flavoprotein</keyword>
<evidence type="ECO:0000313" key="30">
    <source>
        <dbReference type="Proteomes" id="UP001175271"/>
    </source>
</evidence>
<evidence type="ECO:0008006" key="31">
    <source>
        <dbReference type="Google" id="ProtNLM"/>
    </source>
</evidence>
<dbReference type="Pfam" id="PF22924">
    <property type="entry name" value="ACOX_C_alpha1"/>
    <property type="match status" value="1"/>
</dbReference>
<dbReference type="Gene3D" id="4.10.1240.50">
    <property type="match status" value="1"/>
</dbReference>
<dbReference type="InterPro" id="IPR001005">
    <property type="entry name" value="SANT/Myb"/>
</dbReference>
<feature type="region of interest" description="Disordered" evidence="24">
    <location>
        <begin position="1254"/>
        <end position="1279"/>
    </location>
</feature>
<dbReference type="GO" id="GO:0003714">
    <property type="term" value="F:transcription corepressor activity"/>
    <property type="evidence" value="ECO:0007669"/>
    <property type="project" value="TreeGrafter"/>
</dbReference>
<dbReference type="Gene3D" id="1.10.10.60">
    <property type="entry name" value="Homeodomain-like"/>
    <property type="match status" value="1"/>
</dbReference>
<keyword evidence="14" id="KW-0274">FAD</keyword>
<sequence>MFSEERISNLPQDVLNECRQKASFDWRKLKIFMEGEESIEFCNRIAGLLQNDPVFDHQWQTLTQKQAEEVTHKRWSKLVDYDVFDSKHGVPLNLKKIGDFVKTVEYYDAGLAIRYMLGSISVAIILMSQGTAKHKPLVDALLQNKIVGCLCLTELSHGSNTKSFQTEVTYENGELVFNTPNMESIKCWSANLATSATHALVFGQLIVNRVCHGLHAFVIQVRNLHTMEPLPGITIGSVGEIVGSWNGNPNLQHAAVLGALAFNRIAVIMKGAIACELAAVIAIRYSMVHGTRRQFGPNQHEEILLPPARTHRMFPILASAYVIAMFHRKLNDHFNNYTMRVVQGEQTKILAELAKEIHVLSTVCKAMSSSPRTESSTFSVDVDINDSRSNLRNVKGDYHRRIGRLSASVSRMPVEVDEDRPHSLMNKLIAEFVGDMIFVFVGSMSALSQQNSLIHAAFAHGITIFVLVASLGHVSGGHFNPAVTLAIALSRKINWKQVPFYWAAQLSGGFLGAIWVRAILSQGQFNLINGGATVLAEGYMWYQGLIAEFLLTFILAQTVLLTAVDVSSNVLAPLAIGLTLTLDIFAAGVISGASMNPARSFGPCLVAQIFESKNGSLWAHHYIYWLDYVYFELSSTAPYQIRRIEELNKTSSGNVEAKVLCFYRRRDVNPVLLKTSDKSTRHFAFDTVDINRKKWLCTNKSKDIKQEEEQNGIDDSPKPMQIVEDEEELQNGGDEHKVNGDITSYGGLPLGAEKLSHEQVHALRQKELFLSRNIETLPATNIRGKCSVTLLSECETADEYLVKEDMFFYSLVYDPDNQTLLADKGSIKVGDKHQAVVPPLSDCKPFMKAENGEPKEITSAENTPTKSRKRKIKCLPRETLVYHPYHDLTDRDIDQFLIVARSVGTFARALDTSANSKLPTLHMTAAAASRDVTLFHAMALLHQAEYDVGKATKYLVPPPSKSHYPLDADKATTHNTVSLGGPILCRDQMEEWTASEANLFEEALDKYGKDFVDIRNDYLPWKSLRDMVEYYYMWKTTNRYVEAQKTKAAEQESKLKQVYIPNYNKPNPNLVGPPNSTNTPTKSSSICESCQCEEAVQWYGWGPAQRQFRLCGTCWVTWKKNAGLKRAHEYENYDLEGVANDMLIAATPSTASTTAAQPSVSSSHTCNPSSSSSSNSAGNVATPAQTAALAQAALMSNLKGANPNLIAAAIASLNRSGLGKNGNINLKALKNLPPSHPLAQQLAAAAQAAAQHAAAAQSNSSASSQQSTTQQQQPSAASAIKPQSRVAFYLHTTLMSRVARRIAPKSIFNIRKASRSPFIAIDGTAIKQFCQTREAAEIARVIKIAKPRLPQSIIDATLQIHANNLAQLHKAHSTSAMVNVKKAILVQCDPAMRQLLLHLDEARTLGSKFIVKDLDETHVLIDCDIVNMLEQKLDSIMESLSPDFNEK</sequence>
<dbReference type="GO" id="GO:0003713">
    <property type="term" value="F:transcription coactivator activity"/>
    <property type="evidence" value="ECO:0007669"/>
    <property type="project" value="TreeGrafter"/>
</dbReference>
<feature type="transmembrane region" description="Helical" evidence="25">
    <location>
        <begin position="453"/>
        <end position="479"/>
    </location>
</feature>
<dbReference type="InterPro" id="IPR001025">
    <property type="entry name" value="BAH_dom"/>
</dbReference>
<evidence type="ECO:0000259" key="27">
    <source>
        <dbReference type="PROSITE" id="PS51156"/>
    </source>
</evidence>
<gene>
    <name evidence="29" type="ORF">QR680_003492</name>
</gene>
<dbReference type="InterPro" id="IPR043151">
    <property type="entry name" value="BAH_sf"/>
</dbReference>
<dbReference type="InterPro" id="IPR000679">
    <property type="entry name" value="Znf_GATA"/>
</dbReference>
<dbReference type="GO" id="GO:0043565">
    <property type="term" value="F:sequence-specific DNA binding"/>
    <property type="evidence" value="ECO:0007669"/>
    <property type="project" value="InterPro"/>
</dbReference>
<dbReference type="InterPro" id="IPR017884">
    <property type="entry name" value="SANT_dom"/>
</dbReference>
<comment type="similarity">
    <text evidence="23">Belongs to the metastasis-associated protein family.</text>
</comment>
<evidence type="ECO:0000256" key="13">
    <source>
        <dbReference type="ARBA" id="ARBA00022771"/>
    </source>
</evidence>
<dbReference type="GO" id="GO:0015267">
    <property type="term" value="F:channel activity"/>
    <property type="evidence" value="ECO:0007669"/>
    <property type="project" value="InterPro"/>
</dbReference>
<dbReference type="SMART" id="SM00401">
    <property type="entry name" value="ZnF_GATA"/>
    <property type="match status" value="1"/>
</dbReference>
<feature type="domain" description="BAH" evidence="26">
    <location>
        <begin position="621"/>
        <end position="824"/>
    </location>
</feature>
<reference evidence="29" key="1">
    <citation type="submission" date="2023-06" db="EMBL/GenBank/DDBJ databases">
        <title>Genomic analysis of the entomopathogenic nematode Steinernema hermaphroditum.</title>
        <authorList>
            <person name="Schwarz E.M."/>
            <person name="Heppert J.K."/>
            <person name="Baniya A."/>
            <person name="Schwartz H.T."/>
            <person name="Tan C.-H."/>
            <person name="Antoshechkin I."/>
            <person name="Sternberg P.W."/>
            <person name="Goodrich-Blair H."/>
            <person name="Dillman A.R."/>
        </authorList>
    </citation>
    <scope>NUCLEOTIDE SEQUENCE</scope>
    <source>
        <strain evidence="29">PS9179</strain>
        <tissue evidence="29">Whole animal</tissue>
    </source>
</reference>
<dbReference type="SMART" id="SM00439">
    <property type="entry name" value="BAH"/>
    <property type="match status" value="1"/>
</dbReference>
<dbReference type="PROSITE" id="PS51156">
    <property type="entry name" value="ELM2"/>
    <property type="match status" value="1"/>
</dbReference>
<dbReference type="SMART" id="SM01395">
    <property type="entry name" value="Tbf5"/>
    <property type="match status" value="1"/>
</dbReference>
<dbReference type="GO" id="GO:0016581">
    <property type="term" value="C:NuRD complex"/>
    <property type="evidence" value="ECO:0007669"/>
    <property type="project" value="TreeGrafter"/>
</dbReference>
<proteinExistence type="inferred from homology"/>
<dbReference type="SUPFAM" id="SSF46689">
    <property type="entry name" value="Homeodomain-like"/>
    <property type="match status" value="1"/>
</dbReference>
<dbReference type="GO" id="GO:0016020">
    <property type="term" value="C:membrane"/>
    <property type="evidence" value="ECO:0007669"/>
    <property type="project" value="UniProtKB-SubCell"/>
</dbReference>
<evidence type="ECO:0000259" key="28">
    <source>
        <dbReference type="PROSITE" id="PS51293"/>
    </source>
</evidence>
<dbReference type="Gene3D" id="1.20.1080.10">
    <property type="entry name" value="Glycerol uptake facilitator protein"/>
    <property type="match status" value="1"/>
</dbReference>
<feature type="transmembrane region" description="Helical" evidence="25">
    <location>
        <begin position="570"/>
        <end position="590"/>
    </location>
</feature>
<dbReference type="PROSITE" id="PS51038">
    <property type="entry name" value="BAH"/>
    <property type="match status" value="1"/>
</dbReference>
<dbReference type="GO" id="GO:0042826">
    <property type="term" value="F:histone deacetylase binding"/>
    <property type="evidence" value="ECO:0007669"/>
    <property type="project" value="TreeGrafter"/>
</dbReference>
<dbReference type="SUPFAM" id="SSF47203">
    <property type="entry name" value="Acyl-CoA dehydrogenase C-terminal domain-like"/>
    <property type="match status" value="1"/>
</dbReference>
<dbReference type="SUPFAM" id="SSF56645">
    <property type="entry name" value="Acyl-CoA dehydrogenase NM domain-like"/>
    <property type="match status" value="1"/>
</dbReference>
<dbReference type="SUPFAM" id="SSF142897">
    <property type="entry name" value="TFB5-like"/>
    <property type="match status" value="1"/>
</dbReference>
<feature type="domain" description="ELM2" evidence="27">
    <location>
        <begin position="825"/>
        <end position="959"/>
    </location>
</feature>
<evidence type="ECO:0000256" key="4">
    <source>
        <dbReference type="ARBA" id="ARBA00006175"/>
    </source>
</evidence>
<dbReference type="PROSITE" id="PS51293">
    <property type="entry name" value="SANT"/>
    <property type="match status" value="1"/>
</dbReference>
<dbReference type="InterPro" id="IPR009400">
    <property type="entry name" value="TFIIH_TTDA/Tfb5"/>
</dbReference>
<dbReference type="CDD" id="cd00333">
    <property type="entry name" value="MIP"/>
    <property type="match status" value="1"/>
</dbReference>
<evidence type="ECO:0000256" key="25">
    <source>
        <dbReference type="SAM" id="Phobius"/>
    </source>
</evidence>
<dbReference type="Pfam" id="PF01448">
    <property type="entry name" value="ELM2"/>
    <property type="match status" value="1"/>
</dbReference>
<keyword evidence="13" id="KW-0863">Zinc-finger</keyword>
<comment type="cofactor">
    <cofactor evidence="1">
        <name>FAD</name>
        <dbReference type="ChEBI" id="CHEBI:57692"/>
    </cofactor>
</comment>
<dbReference type="InterPro" id="IPR036250">
    <property type="entry name" value="AcylCo_DH-like_C"/>
</dbReference>
<evidence type="ECO:0000256" key="16">
    <source>
        <dbReference type="ARBA" id="ARBA00022989"/>
    </source>
</evidence>
<dbReference type="PRINTS" id="PR00783">
    <property type="entry name" value="MINTRINSICP"/>
</dbReference>
<evidence type="ECO:0000256" key="6">
    <source>
        <dbReference type="ARBA" id="ARBA00022448"/>
    </source>
</evidence>
<evidence type="ECO:0000256" key="24">
    <source>
        <dbReference type="SAM" id="MobiDB-lite"/>
    </source>
</evidence>
<protein>
    <recommendedName>
        <fullName evidence="31">SANT domain-containing protein</fullName>
    </recommendedName>
</protein>
<evidence type="ECO:0000256" key="11">
    <source>
        <dbReference type="ARBA" id="ARBA00022723"/>
    </source>
</evidence>
<evidence type="ECO:0000256" key="9">
    <source>
        <dbReference type="ARBA" id="ARBA00022630"/>
    </source>
</evidence>
<keyword evidence="30" id="KW-1185">Reference proteome</keyword>
<dbReference type="GO" id="GO:0016627">
    <property type="term" value="F:oxidoreductase activity, acting on the CH-CH group of donors"/>
    <property type="evidence" value="ECO:0007669"/>
    <property type="project" value="InterPro"/>
</dbReference>
<dbReference type="Pfam" id="PF06331">
    <property type="entry name" value="Tfb5"/>
    <property type="match status" value="1"/>
</dbReference>
<dbReference type="FunFam" id="1.10.10.60:FF:000012">
    <property type="entry name" value="Metastasis-associated 1 family, member 3"/>
    <property type="match status" value="1"/>
</dbReference>
<dbReference type="CDD" id="cd11661">
    <property type="entry name" value="SANT_MTA3_like"/>
    <property type="match status" value="1"/>
</dbReference>
<dbReference type="SMART" id="SM00717">
    <property type="entry name" value="SANT"/>
    <property type="match status" value="1"/>
</dbReference>
<dbReference type="InterPro" id="IPR023271">
    <property type="entry name" value="Aquaporin-like"/>
</dbReference>
<evidence type="ECO:0000256" key="18">
    <source>
        <dbReference type="ARBA" id="ARBA00023125"/>
    </source>
</evidence>
<evidence type="ECO:0000256" key="7">
    <source>
        <dbReference type="ARBA" id="ARBA00022491"/>
    </source>
</evidence>
<dbReference type="FunFam" id="2.40.110.10:FF:000040">
    <property type="entry name" value="Acyl-coenzyme A oxidase"/>
    <property type="match status" value="1"/>
</dbReference>
<evidence type="ECO:0000256" key="20">
    <source>
        <dbReference type="ARBA" id="ARBA00023163"/>
    </source>
</evidence>
<dbReference type="GO" id="GO:0000122">
    <property type="term" value="P:negative regulation of transcription by RNA polymerase II"/>
    <property type="evidence" value="ECO:0007669"/>
    <property type="project" value="TreeGrafter"/>
</dbReference>
<dbReference type="PROSITE" id="PS00221">
    <property type="entry name" value="MIP"/>
    <property type="match status" value="1"/>
</dbReference>
<dbReference type="Pfam" id="PF00230">
    <property type="entry name" value="MIP"/>
    <property type="match status" value="1"/>
</dbReference>
<organism evidence="29 30">
    <name type="scientific">Steinernema hermaphroditum</name>
    <dbReference type="NCBI Taxonomy" id="289476"/>
    <lineage>
        <taxon>Eukaryota</taxon>
        <taxon>Metazoa</taxon>
        <taxon>Ecdysozoa</taxon>
        <taxon>Nematoda</taxon>
        <taxon>Chromadorea</taxon>
        <taxon>Rhabditida</taxon>
        <taxon>Tylenchina</taxon>
        <taxon>Panagrolaimomorpha</taxon>
        <taxon>Strongyloidoidea</taxon>
        <taxon>Steinernematidae</taxon>
        <taxon>Steinernema</taxon>
    </lineage>
</organism>
<keyword evidence="20" id="KW-0804">Transcription</keyword>
<keyword evidence="15" id="KW-0862">Zinc</keyword>
<dbReference type="GO" id="GO:0006367">
    <property type="term" value="P:transcription initiation at RNA polymerase II promoter"/>
    <property type="evidence" value="ECO:0007669"/>
    <property type="project" value="InterPro"/>
</dbReference>
<feature type="transmembrane region" description="Helical" evidence="25">
    <location>
        <begin position="428"/>
        <end position="447"/>
    </location>
</feature>
<feature type="transmembrane region" description="Helical" evidence="25">
    <location>
        <begin position="540"/>
        <end position="563"/>
    </location>
</feature>
<evidence type="ECO:0000256" key="5">
    <source>
        <dbReference type="ARBA" id="ARBA00007470"/>
    </source>
</evidence>
<keyword evidence="17" id="KW-0805">Transcription regulation</keyword>
<dbReference type="Pfam" id="PF01426">
    <property type="entry name" value="BAH"/>
    <property type="match status" value="1"/>
</dbReference>
<dbReference type="Gene3D" id="2.30.30.490">
    <property type="match status" value="2"/>
</dbReference>
<evidence type="ECO:0000256" key="8">
    <source>
        <dbReference type="ARBA" id="ARBA00022553"/>
    </source>
</evidence>
<dbReference type="FunFam" id="3.30.70.1220:FF:000001">
    <property type="entry name" value="General transcription factor IIH subunit 5"/>
    <property type="match status" value="1"/>
</dbReference>
<keyword evidence="12" id="KW-0227">DNA damage</keyword>
<evidence type="ECO:0000256" key="14">
    <source>
        <dbReference type="ARBA" id="ARBA00022827"/>
    </source>
</evidence>
<evidence type="ECO:0000256" key="22">
    <source>
        <dbReference type="ARBA" id="ARBA00023242"/>
    </source>
</evidence>
<evidence type="ECO:0000256" key="17">
    <source>
        <dbReference type="ARBA" id="ARBA00023015"/>
    </source>
</evidence>
<keyword evidence="7" id="KW-0678">Repressor</keyword>
<comment type="caution">
    <text evidence="29">The sequence shown here is derived from an EMBL/GenBank/DDBJ whole genome shotgun (WGS) entry which is preliminary data.</text>
</comment>
<comment type="subcellular location">
    <subcellularLocation>
        <location evidence="3">Membrane</location>
        <topology evidence="3">Multi-pass membrane protein</topology>
    </subcellularLocation>
    <subcellularLocation>
        <location evidence="2">Nucleus</location>
    </subcellularLocation>
</comment>
<evidence type="ECO:0000313" key="29">
    <source>
        <dbReference type="EMBL" id="KAK0407608.1"/>
    </source>
</evidence>
<evidence type="ECO:0000256" key="10">
    <source>
        <dbReference type="ARBA" id="ARBA00022692"/>
    </source>
</evidence>
<evidence type="ECO:0000256" key="12">
    <source>
        <dbReference type="ARBA" id="ARBA00022763"/>
    </source>
</evidence>
<dbReference type="PANTHER" id="PTHR10865:SF29">
    <property type="entry name" value="METASTASIS ASSOCIATED 1-LIKE, ISOFORM D"/>
    <property type="match status" value="1"/>
</dbReference>
<name>A0AA39HMS7_9BILA</name>
<keyword evidence="8" id="KW-0597">Phosphoprotein</keyword>
<comment type="similarity">
    <text evidence="4">Belongs to the MIP/aquaporin (TC 1.A.8) family.</text>
</comment>
<evidence type="ECO:0000256" key="2">
    <source>
        <dbReference type="ARBA" id="ARBA00004123"/>
    </source>
</evidence>
<keyword evidence="16 25" id="KW-1133">Transmembrane helix</keyword>
<keyword evidence="22" id="KW-0539">Nucleus</keyword>
<evidence type="ECO:0000256" key="21">
    <source>
        <dbReference type="ARBA" id="ARBA00023204"/>
    </source>
</evidence>
<evidence type="ECO:0000256" key="3">
    <source>
        <dbReference type="ARBA" id="ARBA00004141"/>
    </source>
</evidence>
<comment type="similarity">
    <text evidence="5">Belongs to the TFB5 family.</text>
</comment>
<dbReference type="InterPro" id="IPR009100">
    <property type="entry name" value="AcylCoA_DH/oxidase_NM_dom_sf"/>
</dbReference>
<evidence type="ECO:0000256" key="23">
    <source>
        <dbReference type="ARBA" id="ARBA00093454"/>
    </source>
</evidence>
<dbReference type="Gene3D" id="1.20.140.10">
    <property type="entry name" value="Butyryl-CoA Dehydrogenase, subunit A, domain 3"/>
    <property type="match status" value="1"/>
</dbReference>
<dbReference type="EMBL" id="JAUCMV010000003">
    <property type="protein sequence ID" value="KAK0407608.1"/>
    <property type="molecule type" value="Genomic_DNA"/>
</dbReference>
<dbReference type="InterPro" id="IPR000949">
    <property type="entry name" value="ELM2_dom"/>
</dbReference>
<dbReference type="InterPro" id="IPR035935">
    <property type="entry name" value="TFB5-like_sf"/>
</dbReference>
<keyword evidence="19 25" id="KW-0472">Membrane</keyword>
<keyword evidence="6" id="KW-0813">Transport</keyword>
<keyword evidence="18" id="KW-0238">DNA-binding</keyword>
<dbReference type="SMART" id="SM01189">
    <property type="entry name" value="ELM2"/>
    <property type="match status" value="1"/>
</dbReference>
<dbReference type="Gene3D" id="3.30.70.1220">
    <property type="entry name" value="TFB5-like"/>
    <property type="match status" value="1"/>
</dbReference>
<dbReference type="InterPro" id="IPR046373">
    <property type="entry name" value="Acyl-CoA_Oxase/DH_mid-dom_sf"/>
</dbReference>
<dbReference type="InterPro" id="IPR000425">
    <property type="entry name" value="MIP"/>
</dbReference>
<dbReference type="FunFam" id="4.10.1240.50:FF:000001">
    <property type="entry name" value="Metastasis-associated 1 family, member 3"/>
    <property type="match status" value="1"/>
</dbReference>
<dbReference type="InterPro" id="IPR040138">
    <property type="entry name" value="MIER/MTA"/>
</dbReference>
<dbReference type="Proteomes" id="UP001175271">
    <property type="component" value="Unassembled WGS sequence"/>
</dbReference>
<dbReference type="GO" id="GO:0006289">
    <property type="term" value="P:nucleotide-excision repair"/>
    <property type="evidence" value="ECO:0007669"/>
    <property type="project" value="InterPro"/>
</dbReference>
<evidence type="ECO:0000256" key="1">
    <source>
        <dbReference type="ARBA" id="ARBA00001974"/>
    </source>
</evidence>
<keyword evidence="21" id="KW-0234">DNA repair</keyword>
<dbReference type="PANTHER" id="PTHR10865">
    <property type="entry name" value="METASTASIS-ASSOCIATED PROTEIN AND MESODERM INDUCTION EARLY RESPONSE PROTEIN"/>
    <property type="match status" value="1"/>
</dbReference>
<dbReference type="Pfam" id="PF17226">
    <property type="entry name" value="MTA_R1"/>
    <property type="match status" value="1"/>
</dbReference>
<dbReference type="GO" id="GO:0003682">
    <property type="term" value="F:chromatin binding"/>
    <property type="evidence" value="ECO:0007669"/>
    <property type="project" value="InterPro"/>
</dbReference>
<dbReference type="GO" id="GO:0008270">
    <property type="term" value="F:zinc ion binding"/>
    <property type="evidence" value="ECO:0007669"/>
    <property type="project" value="UniProtKB-KW"/>
</dbReference>
<dbReference type="InterPro" id="IPR035170">
    <property type="entry name" value="MTA1_R1"/>
</dbReference>